<dbReference type="AlphaFoldDB" id="X0TMF1"/>
<organism evidence="5">
    <name type="scientific">marine sediment metagenome</name>
    <dbReference type="NCBI Taxonomy" id="412755"/>
    <lineage>
        <taxon>unclassified sequences</taxon>
        <taxon>metagenomes</taxon>
        <taxon>ecological metagenomes</taxon>
    </lineage>
</organism>
<keyword evidence="3" id="KW-0804">Transcription</keyword>
<gene>
    <name evidence="5" type="ORF">S01H1_28088</name>
</gene>
<dbReference type="GO" id="GO:0000976">
    <property type="term" value="F:transcription cis-regulatory region binding"/>
    <property type="evidence" value="ECO:0007669"/>
    <property type="project" value="TreeGrafter"/>
</dbReference>
<evidence type="ECO:0000313" key="5">
    <source>
        <dbReference type="EMBL" id="GAF94738.1"/>
    </source>
</evidence>
<dbReference type="GO" id="GO:0003700">
    <property type="term" value="F:DNA-binding transcription factor activity"/>
    <property type="evidence" value="ECO:0007669"/>
    <property type="project" value="TreeGrafter"/>
</dbReference>
<evidence type="ECO:0000256" key="1">
    <source>
        <dbReference type="ARBA" id="ARBA00023015"/>
    </source>
</evidence>
<dbReference type="Pfam" id="PF13377">
    <property type="entry name" value="Peripla_BP_3"/>
    <property type="match status" value="1"/>
</dbReference>
<dbReference type="Gene3D" id="3.40.50.2300">
    <property type="match status" value="1"/>
</dbReference>
<dbReference type="PANTHER" id="PTHR30146:SF109">
    <property type="entry name" value="HTH-TYPE TRANSCRIPTIONAL REGULATOR GALS"/>
    <property type="match status" value="1"/>
</dbReference>
<evidence type="ECO:0000256" key="2">
    <source>
        <dbReference type="ARBA" id="ARBA00023125"/>
    </source>
</evidence>
<sequence length="186" mass="20363">HAVEYLLKKGHQRIGWVGPVRGLAHYRERFAGARAALSDAGRDFAPELVGEAPDNTAAESAFELASAMLRGRGRPTALVCMWLEMALGAARALREAGLKVGGDVELVAWATEREYREILAPEFLGGEVPAAVVWRPEEMAELALERLELRARHPAAPAARIDVRVQLVEPQSAESVLKRGARRRGR</sequence>
<dbReference type="EMBL" id="BARS01017147">
    <property type="protein sequence ID" value="GAF94738.1"/>
    <property type="molecule type" value="Genomic_DNA"/>
</dbReference>
<feature type="domain" description="Transcriptional regulator LacI/GalR-like sensor" evidence="4">
    <location>
        <begin position="3"/>
        <end position="172"/>
    </location>
</feature>
<dbReference type="SUPFAM" id="SSF53822">
    <property type="entry name" value="Periplasmic binding protein-like I"/>
    <property type="match status" value="1"/>
</dbReference>
<evidence type="ECO:0000259" key="4">
    <source>
        <dbReference type="Pfam" id="PF13377"/>
    </source>
</evidence>
<keyword evidence="2" id="KW-0238">DNA-binding</keyword>
<proteinExistence type="predicted"/>
<protein>
    <recommendedName>
        <fullName evidence="4">Transcriptional regulator LacI/GalR-like sensor domain-containing protein</fullName>
    </recommendedName>
</protein>
<reference evidence="5" key="1">
    <citation type="journal article" date="2014" name="Front. Microbiol.">
        <title>High frequency of phylogenetically diverse reductive dehalogenase-homologous genes in deep subseafloor sedimentary metagenomes.</title>
        <authorList>
            <person name="Kawai M."/>
            <person name="Futagami T."/>
            <person name="Toyoda A."/>
            <person name="Takaki Y."/>
            <person name="Nishi S."/>
            <person name="Hori S."/>
            <person name="Arai W."/>
            <person name="Tsubouchi T."/>
            <person name="Morono Y."/>
            <person name="Uchiyama I."/>
            <person name="Ito T."/>
            <person name="Fujiyama A."/>
            <person name="Inagaki F."/>
            <person name="Takami H."/>
        </authorList>
    </citation>
    <scope>NUCLEOTIDE SEQUENCE</scope>
    <source>
        <strain evidence="5">Expedition CK06-06</strain>
    </source>
</reference>
<name>X0TMF1_9ZZZZ</name>
<feature type="non-terminal residue" evidence="5">
    <location>
        <position position="1"/>
    </location>
</feature>
<comment type="caution">
    <text evidence="5">The sequence shown here is derived from an EMBL/GenBank/DDBJ whole genome shotgun (WGS) entry which is preliminary data.</text>
</comment>
<dbReference type="CDD" id="cd06267">
    <property type="entry name" value="PBP1_LacI_sugar_binding-like"/>
    <property type="match status" value="1"/>
</dbReference>
<dbReference type="InterPro" id="IPR028082">
    <property type="entry name" value="Peripla_BP_I"/>
</dbReference>
<keyword evidence="1" id="KW-0805">Transcription regulation</keyword>
<dbReference type="InterPro" id="IPR046335">
    <property type="entry name" value="LacI/GalR-like_sensor"/>
</dbReference>
<dbReference type="PANTHER" id="PTHR30146">
    <property type="entry name" value="LACI-RELATED TRANSCRIPTIONAL REPRESSOR"/>
    <property type="match status" value="1"/>
</dbReference>
<evidence type="ECO:0000256" key="3">
    <source>
        <dbReference type="ARBA" id="ARBA00023163"/>
    </source>
</evidence>
<accession>X0TMF1</accession>